<comment type="caution">
    <text evidence="1">The sequence shown here is derived from an EMBL/GenBank/DDBJ whole genome shotgun (WGS) entry which is preliminary data.</text>
</comment>
<dbReference type="Gene3D" id="1.20.1260.10">
    <property type="match status" value="1"/>
</dbReference>
<accession>A0ABS2NEZ0</accession>
<keyword evidence="2" id="KW-1185">Reference proteome</keyword>
<dbReference type="InterPro" id="IPR009078">
    <property type="entry name" value="Ferritin-like_SF"/>
</dbReference>
<dbReference type="RefSeq" id="WP_239587623.1">
    <property type="nucleotide sequence ID" value="NZ_JAFBDZ010000003.1"/>
</dbReference>
<gene>
    <name evidence="1" type="ORF">JOC86_002956</name>
</gene>
<proteinExistence type="predicted"/>
<organism evidence="1 2">
    <name type="scientific">Rossellomorea pakistanensis</name>
    <dbReference type="NCBI Taxonomy" id="992288"/>
    <lineage>
        <taxon>Bacteria</taxon>
        <taxon>Bacillati</taxon>
        <taxon>Bacillota</taxon>
        <taxon>Bacilli</taxon>
        <taxon>Bacillales</taxon>
        <taxon>Bacillaceae</taxon>
        <taxon>Rossellomorea</taxon>
    </lineage>
</organism>
<dbReference type="InterPro" id="IPR012347">
    <property type="entry name" value="Ferritin-like"/>
</dbReference>
<evidence type="ECO:0000313" key="2">
    <source>
        <dbReference type="Proteomes" id="UP001646157"/>
    </source>
</evidence>
<reference evidence="1 2" key="1">
    <citation type="submission" date="2021-01" db="EMBL/GenBank/DDBJ databases">
        <title>Genomic Encyclopedia of Type Strains, Phase IV (KMG-IV): sequencing the most valuable type-strain genomes for metagenomic binning, comparative biology and taxonomic classification.</title>
        <authorList>
            <person name="Goeker M."/>
        </authorList>
    </citation>
    <scope>NUCLEOTIDE SEQUENCE [LARGE SCALE GENOMIC DNA]</scope>
    <source>
        <strain evidence="1 2">DSM 24834</strain>
    </source>
</reference>
<dbReference type="CDD" id="cd00657">
    <property type="entry name" value="Ferritin_like"/>
    <property type="match status" value="1"/>
</dbReference>
<dbReference type="SUPFAM" id="SSF47240">
    <property type="entry name" value="Ferritin-like"/>
    <property type="match status" value="1"/>
</dbReference>
<name>A0ABS2NEZ0_9BACI</name>
<dbReference type="Proteomes" id="UP001646157">
    <property type="component" value="Unassembled WGS sequence"/>
</dbReference>
<evidence type="ECO:0000313" key="1">
    <source>
        <dbReference type="EMBL" id="MBM7586404.1"/>
    </source>
</evidence>
<sequence>MDFLENLQKAIDNEWSAFYFYKDLKVKTNNPLFVDFIGHAMEDEKKHFEMFQYLHYLLSGKYYENKQDKVEYTTFKEGVLIALKDELEAAEFYRDMLFYIPKQQAYQPLFVAMTDEMEHSTRFSTIYNSLK</sequence>
<evidence type="ECO:0008006" key="3">
    <source>
        <dbReference type="Google" id="ProtNLM"/>
    </source>
</evidence>
<protein>
    <recommendedName>
        <fullName evidence="3">Rubrerythrin diiron-binding domain-containing protein</fullName>
    </recommendedName>
</protein>
<dbReference type="EMBL" id="JAFBDZ010000003">
    <property type="protein sequence ID" value="MBM7586404.1"/>
    <property type="molecule type" value="Genomic_DNA"/>
</dbReference>